<dbReference type="Proteomes" id="UP001141933">
    <property type="component" value="Unassembled WGS sequence"/>
</dbReference>
<feature type="chain" id="PRO_5045447349" evidence="1">
    <location>
        <begin position="21"/>
        <end position="250"/>
    </location>
</feature>
<keyword evidence="3" id="KW-1185">Reference proteome</keyword>
<comment type="caution">
    <text evidence="2">The sequence shown here is derived from an EMBL/GenBank/DDBJ whole genome shotgun (WGS) entry which is preliminary data.</text>
</comment>
<evidence type="ECO:0000313" key="3">
    <source>
        <dbReference type="Proteomes" id="UP001141933"/>
    </source>
</evidence>
<protein>
    <submittedName>
        <fullName evidence="2">Outer membrane beta-barrel protein</fullName>
    </submittedName>
</protein>
<dbReference type="EMBL" id="JAPZVM010000010">
    <property type="protein sequence ID" value="MCZ8373266.1"/>
    <property type="molecule type" value="Genomic_DNA"/>
</dbReference>
<keyword evidence="1" id="KW-0732">Signal</keyword>
<reference evidence="2" key="1">
    <citation type="submission" date="2022-12" db="EMBL/GenBank/DDBJ databases">
        <title>Phocaeicola acetigenes sp. nov., isolated feces from a healthy human.</title>
        <authorList>
            <person name="Do H."/>
            <person name="Ha Y.B."/>
            <person name="Kim J.-S."/>
            <person name="Suh M.K."/>
            <person name="Kim H.S."/>
            <person name="Lee J.-S."/>
        </authorList>
    </citation>
    <scope>NUCLEOTIDE SEQUENCE</scope>
    <source>
        <strain evidence="2">KGMB11183</strain>
    </source>
</reference>
<name>A0ABT4PJN9_9BACT</name>
<sequence>MKKYAIALFFVLLGNGTLIAQNLPDKGSFSAEVRVNPFDDYGKTSVLDGIKFRYFLHQKHALRLDVNWGTNKEEYSFEESLEKGTQKSSFTARETYFTLNAGYEYHMIQGNRFDFYAGGEAGWVRHFAETTGEVMHNGKSHSVGVSNAFVEQDKMSSIGSIDLRSLSSEQQAKAGFRVAALVGADCYLYKGFYVGAEVGFSVSSLKIKKMENTFVNLVTDEIMTQWDTMEQRENKCYFSVEPNIRLGWTF</sequence>
<organism evidence="2 3">
    <name type="scientific">Phocaeicola acetigenes</name>
    <dbReference type="NCBI Taxonomy" id="3016083"/>
    <lineage>
        <taxon>Bacteria</taxon>
        <taxon>Pseudomonadati</taxon>
        <taxon>Bacteroidota</taxon>
        <taxon>Bacteroidia</taxon>
        <taxon>Bacteroidales</taxon>
        <taxon>Bacteroidaceae</taxon>
        <taxon>Phocaeicola</taxon>
    </lineage>
</organism>
<dbReference type="RefSeq" id="WP_269878580.1">
    <property type="nucleotide sequence ID" value="NZ_JAPZVM010000010.1"/>
</dbReference>
<dbReference type="SUPFAM" id="SSF56925">
    <property type="entry name" value="OMPA-like"/>
    <property type="match status" value="1"/>
</dbReference>
<evidence type="ECO:0000256" key="1">
    <source>
        <dbReference type="SAM" id="SignalP"/>
    </source>
</evidence>
<dbReference type="Gene3D" id="2.40.160.20">
    <property type="match status" value="1"/>
</dbReference>
<accession>A0ABT4PJN9</accession>
<dbReference type="InterPro" id="IPR011250">
    <property type="entry name" value="OMP/PagP_B-barrel"/>
</dbReference>
<feature type="signal peptide" evidence="1">
    <location>
        <begin position="1"/>
        <end position="20"/>
    </location>
</feature>
<proteinExistence type="predicted"/>
<gene>
    <name evidence="2" type="ORF">O6P32_11205</name>
</gene>
<evidence type="ECO:0000313" key="2">
    <source>
        <dbReference type="EMBL" id="MCZ8373266.1"/>
    </source>
</evidence>